<dbReference type="RefSeq" id="WP_219003980.1">
    <property type="nucleotide sequence ID" value="NZ_CP079194.1"/>
</dbReference>
<protein>
    <submittedName>
        <fullName evidence="3">Extracellular solute-binding protein</fullName>
    </submittedName>
</protein>
<dbReference type="PANTHER" id="PTHR30006:SF25">
    <property type="entry name" value="PHOSPHOGLYCERATE TRANSPORT REGULATORY PROTEIN PGTC"/>
    <property type="match status" value="1"/>
</dbReference>
<keyword evidence="1 2" id="KW-0732">Signal</keyword>
<name>A0A8F6YBK7_9RHOB</name>
<dbReference type="InterPro" id="IPR006059">
    <property type="entry name" value="SBP"/>
</dbReference>
<reference evidence="3 4" key="1">
    <citation type="submission" date="2021-07" db="EMBL/GenBank/DDBJ databases">
        <title>A novel Jannaschia species isolated from marine dinoflagellate Ceratoperidinium margalefii.</title>
        <authorList>
            <person name="Jiang Y."/>
            <person name="Li Z."/>
        </authorList>
    </citation>
    <scope>NUCLEOTIDE SEQUENCE [LARGE SCALE GENOMIC DNA]</scope>
    <source>
        <strain evidence="3 4">J12C1-MA-4</strain>
    </source>
</reference>
<proteinExistence type="predicted"/>
<dbReference type="PANTHER" id="PTHR30006">
    <property type="entry name" value="THIAMINE-BINDING PERIPLASMIC PROTEIN-RELATED"/>
    <property type="match status" value="1"/>
</dbReference>
<feature type="chain" id="PRO_5034307287" evidence="2">
    <location>
        <begin position="29"/>
        <end position="350"/>
    </location>
</feature>
<dbReference type="Proteomes" id="UP000825009">
    <property type="component" value="Chromosome"/>
</dbReference>
<dbReference type="KEGG" id="gce:KYE46_05315"/>
<dbReference type="GO" id="GO:0030288">
    <property type="term" value="C:outer membrane-bounded periplasmic space"/>
    <property type="evidence" value="ECO:0007669"/>
    <property type="project" value="TreeGrafter"/>
</dbReference>
<evidence type="ECO:0000313" key="4">
    <source>
        <dbReference type="Proteomes" id="UP000825009"/>
    </source>
</evidence>
<accession>A0A8F6YBK7</accession>
<dbReference type="AlphaFoldDB" id="A0A8F6YBK7"/>
<feature type="signal peptide" evidence="2">
    <location>
        <begin position="1"/>
        <end position="28"/>
    </location>
</feature>
<gene>
    <name evidence="3" type="ORF">KYE46_05315</name>
</gene>
<dbReference type="EMBL" id="CP079194">
    <property type="protein sequence ID" value="QXT40658.1"/>
    <property type="molecule type" value="Genomic_DNA"/>
</dbReference>
<organism evidence="3 4">
    <name type="scientific">Gymnodinialimonas ceratoperidinii</name>
    <dbReference type="NCBI Taxonomy" id="2856823"/>
    <lineage>
        <taxon>Bacteria</taxon>
        <taxon>Pseudomonadati</taxon>
        <taxon>Pseudomonadota</taxon>
        <taxon>Alphaproteobacteria</taxon>
        <taxon>Rhodobacterales</taxon>
        <taxon>Paracoccaceae</taxon>
        <taxon>Gymnodinialimonas</taxon>
    </lineage>
</organism>
<evidence type="ECO:0000313" key="3">
    <source>
        <dbReference type="EMBL" id="QXT40658.1"/>
    </source>
</evidence>
<evidence type="ECO:0000256" key="2">
    <source>
        <dbReference type="SAM" id="SignalP"/>
    </source>
</evidence>
<keyword evidence="4" id="KW-1185">Reference proteome</keyword>
<sequence>MRTVDLARDLARLCLAAFASLLMAQALAAQDFEIEDRRVYPGTGTAVLRILSTADLVVFEPFLARFQADNPEVGIDYVVASSAEVNRAIRGGAAFDLVLSSAMDLQFALANDGYARTRTSGATVALPGWAKWNDQLFAFTAESAVIVINDRAFEGLPLPRTRAELVTLLRDNSERFGGRLGTYDPSVSGLGYLFATQEARSSDAYWRLTEVMGRLGTQLYCCSGQMIDAVANGELALAYNVLGSYAAQRITRVEGVSILPLEDFVNVMLRTALIPVSATEVEAAGAMLDALLLEGMGQSTATPVLPPLQTRGDTDGSPFGPIRLGPALMVYLDRLNRESFLAEWDAAMEQ</sequence>
<evidence type="ECO:0000256" key="1">
    <source>
        <dbReference type="ARBA" id="ARBA00022729"/>
    </source>
</evidence>
<dbReference type="Pfam" id="PF01547">
    <property type="entry name" value="SBP_bac_1"/>
    <property type="match status" value="1"/>
</dbReference>